<dbReference type="AlphaFoldDB" id="A0A1M4XU96"/>
<keyword evidence="3" id="KW-1185">Reference proteome</keyword>
<protein>
    <submittedName>
        <fullName evidence="2">ABC-type transport system involved in multi-copper enzyme maturation, permease component</fullName>
    </submittedName>
</protein>
<keyword evidence="1" id="KW-0812">Transmembrane</keyword>
<evidence type="ECO:0000313" key="2">
    <source>
        <dbReference type="EMBL" id="SHE97079.1"/>
    </source>
</evidence>
<feature type="transmembrane region" description="Helical" evidence="1">
    <location>
        <begin position="171"/>
        <end position="188"/>
    </location>
</feature>
<dbReference type="EMBL" id="FQVG01000026">
    <property type="protein sequence ID" value="SHE97079.1"/>
    <property type="molecule type" value="Genomic_DNA"/>
</dbReference>
<accession>A0A1M4XU96</accession>
<feature type="transmembrane region" description="Helical" evidence="1">
    <location>
        <begin position="295"/>
        <end position="318"/>
    </location>
</feature>
<keyword evidence="1" id="KW-0472">Membrane</keyword>
<organism evidence="2 3">
    <name type="scientific">Caloramator proteoclasticus DSM 10124</name>
    <dbReference type="NCBI Taxonomy" id="1121262"/>
    <lineage>
        <taxon>Bacteria</taxon>
        <taxon>Bacillati</taxon>
        <taxon>Bacillota</taxon>
        <taxon>Clostridia</taxon>
        <taxon>Eubacteriales</taxon>
        <taxon>Clostridiaceae</taxon>
        <taxon>Caloramator</taxon>
    </lineage>
</organism>
<feature type="transmembrane region" description="Helical" evidence="1">
    <location>
        <begin position="103"/>
        <end position="129"/>
    </location>
</feature>
<dbReference type="Proteomes" id="UP000184423">
    <property type="component" value="Unassembled WGS sequence"/>
</dbReference>
<evidence type="ECO:0000256" key="1">
    <source>
        <dbReference type="SAM" id="Phobius"/>
    </source>
</evidence>
<dbReference type="PANTHER" id="PTHR39177:SF1">
    <property type="entry name" value="ABC TRANSPORTER PERMEASE YTRC-RELATED"/>
    <property type="match status" value="1"/>
</dbReference>
<dbReference type="InterPro" id="IPR053046">
    <property type="entry name" value="ABC-5_transporter"/>
</dbReference>
<feature type="transmembrane region" description="Helical" evidence="1">
    <location>
        <begin position="20"/>
        <end position="42"/>
    </location>
</feature>
<keyword evidence="1" id="KW-1133">Transmembrane helix</keyword>
<reference evidence="3" key="1">
    <citation type="submission" date="2016-11" db="EMBL/GenBank/DDBJ databases">
        <authorList>
            <person name="Varghese N."/>
            <person name="Submissions S."/>
        </authorList>
    </citation>
    <scope>NUCLEOTIDE SEQUENCE [LARGE SCALE GENOMIC DNA]</scope>
    <source>
        <strain evidence="3">DSM 10124</strain>
    </source>
</reference>
<sequence>MKRGHIHPILQNDFKRFGLFGLIYGLFLSLFIPIKLFNLIGYSKHIEDINPYAIFRFNSENGIYILGIVIFSIILGVVIFSEAQNYSSNNHLYGLPFTKKEIFINKVLVGIFLILIACLFNVILCYLLLLKTNYYNILKLIILKYYILVFILSTIFFMYSVLFSTMTTNNLLNALFSFTFCVLPYGIVKLLNMLLENILIGRYEQFKETILPHLFPFSIMAGLTLELFKSKDLILFLMSIIFIFILSFALFLYRKNENINRLIVFKFLEPVFVYVVTFITMLIFGIIIINMLPKSFIGVTIGCFIGAFLGHYVSQMVLHREIVVFKYMKGFYVYVLLMIIVIFVLGKTDIVYRHTPPKVEEVEGAYVTIEQHKFKSIERNNFNYLIRNPNTIAQIIELQNYLIGLKQIPYEVNSTFIVYKLKDGSIVKRKYLTDYTIKEEEYLKQISKDKDFKTVEYDILRIKPEHIKDVVVIYKNKTYEIKDNEKINYVCKNLREDILNDRYDLSTFEGTIRITLYPQYYKKYGIDRDNQILDYQISSGNKWIEEVIK</sequence>
<proteinExistence type="predicted"/>
<dbReference type="RefSeq" id="WP_073248795.1">
    <property type="nucleotide sequence ID" value="NZ_FQVG01000026.1"/>
</dbReference>
<evidence type="ECO:0000313" key="3">
    <source>
        <dbReference type="Proteomes" id="UP000184423"/>
    </source>
</evidence>
<gene>
    <name evidence="2" type="ORF">SAMN02746091_01503</name>
</gene>
<dbReference type="PANTHER" id="PTHR39177">
    <property type="entry name" value="ABC TRANSPORTER PERMEASE YTRC-RELATED"/>
    <property type="match status" value="1"/>
</dbReference>
<feature type="transmembrane region" description="Helical" evidence="1">
    <location>
        <begin position="265"/>
        <end position="289"/>
    </location>
</feature>
<feature type="transmembrane region" description="Helical" evidence="1">
    <location>
        <begin position="63"/>
        <end position="83"/>
    </location>
</feature>
<feature type="transmembrane region" description="Helical" evidence="1">
    <location>
        <begin position="330"/>
        <end position="346"/>
    </location>
</feature>
<name>A0A1M4XU96_9CLOT</name>
<feature type="transmembrane region" description="Helical" evidence="1">
    <location>
        <begin position="234"/>
        <end position="253"/>
    </location>
</feature>
<feature type="transmembrane region" description="Helical" evidence="1">
    <location>
        <begin position="141"/>
        <end position="159"/>
    </location>
</feature>